<keyword evidence="3" id="KW-1185">Reference proteome</keyword>
<reference evidence="2 3" key="1">
    <citation type="submission" date="2022-06" db="EMBL/GenBank/DDBJ databases">
        <title>Genomic Encyclopedia of Archaeal and Bacterial Type Strains, Phase II (KMG-II): from individual species to whole genera.</title>
        <authorList>
            <person name="Goeker M."/>
        </authorList>
    </citation>
    <scope>NUCLEOTIDE SEQUENCE [LARGE SCALE GENOMIC DNA]</scope>
    <source>
        <strain evidence="2 3">DSM 44693</strain>
    </source>
</reference>
<evidence type="ECO:0000313" key="3">
    <source>
        <dbReference type="Proteomes" id="UP001206895"/>
    </source>
</evidence>
<proteinExistence type="predicted"/>
<dbReference type="InterPro" id="IPR000073">
    <property type="entry name" value="AB_hydrolase_1"/>
</dbReference>
<accession>A0ABT1HJB2</accession>
<comment type="caution">
    <text evidence="2">The sequence shown here is derived from an EMBL/GenBank/DDBJ whole genome shotgun (WGS) entry which is preliminary data.</text>
</comment>
<evidence type="ECO:0000259" key="1">
    <source>
        <dbReference type="Pfam" id="PF00561"/>
    </source>
</evidence>
<dbReference type="SUPFAM" id="SSF53474">
    <property type="entry name" value="alpha/beta-Hydrolases"/>
    <property type="match status" value="1"/>
</dbReference>
<evidence type="ECO:0000313" key="2">
    <source>
        <dbReference type="EMBL" id="MCP2178023.1"/>
    </source>
</evidence>
<dbReference type="EMBL" id="JAMTCJ010000004">
    <property type="protein sequence ID" value="MCP2178023.1"/>
    <property type="molecule type" value="Genomic_DNA"/>
</dbReference>
<feature type="domain" description="AB hydrolase-1" evidence="1">
    <location>
        <begin position="34"/>
        <end position="144"/>
    </location>
</feature>
<dbReference type="RefSeq" id="WP_372499966.1">
    <property type="nucleotide sequence ID" value="NZ_BAAAJQ010000003.1"/>
</dbReference>
<dbReference type="InterPro" id="IPR029058">
    <property type="entry name" value="AB_hydrolase_fold"/>
</dbReference>
<name>A0ABT1HJB2_9NOCA</name>
<organism evidence="2 3">
    <name type="scientific">Williamsia maris</name>
    <dbReference type="NCBI Taxonomy" id="72806"/>
    <lineage>
        <taxon>Bacteria</taxon>
        <taxon>Bacillati</taxon>
        <taxon>Actinomycetota</taxon>
        <taxon>Actinomycetes</taxon>
        <taxon>Mycobacteriales</taxon>
        <taxon>Nocardiaceae</taxon>
        <taxon>Williamsia</taxon>
    </lineage>
</organism>
<dbReference type="PANTHER" id="PTHR43329">
    <property type="entry name" value="EPOXIDE HYDROLASE"/>
    <property type="match status" value="1"/>
</dbReference>
<sequence length="289" mass="31909">MTRHTTADTTDRIGCTRRGSLELPIVDQGPLAGPPVVLLHGWPQDHRCWAPTARCLNAAGFRTYTPTLRGVTATAQPRWRWDYRLSVLVDDIAHIIDAIDRGPVHLVGHDLGGTVGWATATGHPDLLQSFTSVSSPHPAALYRDVISNPRHVAALVHMALFQLPVFPEHLLADPVRVENLLRRGGQKYPHANRDAARLLQSAMRTGGLNWYRGLALSGPGWRATTHVPVLEIRGQKDPFVASAAYQYSRRHARGTYTSLTIPGVNHWIPDLAPDRLASPIITHLRRATL</sequence>
<dbReference type="Pfam" id="PF00561">
    <property type="entry name" value="Abhydrolase_1"/>
    <property type="match status" value="1"/>
</dbReference>
<dbReference type="Gene3D" id="3.40.50.1820">
    <property type="entry name" value="alpha/beta hydrolase"/>
    <property type="match status" value="1"/>
</dbReference>
<gene>
    <name evidence="2" type="ORF">LX13_003864</name>
</gene>
<dbReference type="Proteomes" id="UP001206895">
    <property type="component" value="Unassembled WGS sequence"/>
</dbReference>
<protein>
    <submittedName>
        <fullName evidence="2">Pimeloyl-ACP methyl ester carboxylesterase</fullName>
    </submittedName>
</protein>